<dbReference type="GO" id="GO:0003735">
    <property type="term" value="F:structural constituent of ribosome"/>
    <property type="evidence" value="ECO:0007669"/>
    <property type="project" value="InterPro"/>
</dbReference>
<keyword evidence="2" id="KW-0687">Ribonucleoprotein</keyword>
<organism evidence="3">
    <name type="scientific">Paramoeba aparasomata</name>
    <dbReference type="NCBI Taxonomy" id="2583407"/>
    <lineage>
        <taxon>Eukaryota</taxon>
        <taxon>Amoebozoa</taxon>
        <taxon>Discosea</taxon>
        <taxon>Flabellinia</taxon>
        <taxon>Dactylopodida</taxon>
        <taxon>Paramoebidae</taxon>
        <taxon>Paramoeba</taxon>
    </lineage>
</organism>
<protein>
    <recommendedName>
        <fullName evidence="4">Ribosomal protein S11</fullName>
    </recommendedName>
</protein>
<dbReference type="Gene3D" id="3.30.420.80">
    <property type="entry name" value="Ribosomal protein S11"/>
    <property type="match status" value="1"/>
</dbReference>
<evidence type="ECO:0008006" key="4">
    <source>
        <dbReference type="Google" id="ProtNLM"/>
    </source>
</evidence>
<sequence>MKRKFNNFFEKPLNIGRIIKVFNSKSELFKSIKYFNVIRKSRNIFINISNLRGSILKHYSCGMLHKKGSERRTFVAFQDLLEYVAPINIKKFKLSQYIIRIRTNNFYRAGFKRNLKEFLKTSQISVYKYVGIKFKAHNGVRKRKQKRK</sequence>
<name>A0A5P8HBX9_9EUKA</name>
<dbReference type="GO" id="GO:1990904">
    <property type="term" value="C:ribonucleoprotein complex"/>
    <property type="evidence" value="ECO:0007669"/>
    <property type="project" value="UniProtKB-KW"/>
</dbReference>
<keyword evidence="1" id="KW-0689">Ribosomal protein</keyword>
<dbReference type="SUPFAM" id="SSF53137">
    <property type="entry name" value="Translational machinery components"/>
    <property type="match status" value="1"/>
</dbReference>
<dbReference type="GO" id="GO:0005840">
    <property type="term" value="C:ribosome"/>
    <property type="evidence" value="ECO:0007669"/>
    <property type="project" value="UniProtKB-KW"/>
</dbReference>
<dbReference type="InterPro" id="IPR036967">
    <property type="entry name" value="Ribosomal_uS11_sf"/>
</dbReference>
<gene>
    <name evidence="3" type="primary">ORF4</name>
</gene>
<keyword evidence="3" id="KW-0496">Mitochondrion</keyword>
<evidence type="ECO:0000313" key="3">
    <source>
        <dbReference type="EMBL" id="QFQ52406.1"/>
    </source>
</evidence>
<reference evidence="3" key="1">
    <citation type="journal article" date="2019" name="J. Eukaryot. Microbiol.">
        <title>A Comparative Characterization of the Mitochondrial Genomes of Paramoeba aparasomata and Neoparamoeba pemaquidensis (Amoebozoa, Paramoebidae).</title>
        <authorList>
            <person name="Bondarenko N."/>
            <person name="EkaterinaVolkova"/>
            <person name="Masharsky A."/>
            <person name="Kudryavtsev A."/>
            <person name="Smirnov A."/>
        </authorList>
    </citation>
    <scope>NUCLEOTIDE SEQUENCE</scope>
</reference>
<dbReference type="EMBL" id="MK518072">
    <property type="protein sequence ID" value="QFQ52406.1"/>
    <property type="molecule type" value="Genomic_DNA"/>
</dbReference>
<accession>A0A5P8HBX9</accession>
<dbReference type="AlphaFoldDB" id="A0A5P8HBX9"/>
<evidence type="ECO:0000256" key="1">
    <source>
        <dbReference type="ARBA" id="ARBA00022980"/>
    </source>
</evidence>
<geneLocation type="mitochondrion" evidence="3"/>
<proteinExistence type="predicted"/>
<dbReference type="GO" id="GO:0006412">
    <property type="term" value="P:translation"/>
    <property type="evidence" value="ECO:0007669"/>
    <property type="project" value="InterPro"/>
</dbReference>
<evidence type="ECO:0000256" key="2">
    <source>
        <dbReference type="ARBA" id="ARBA00023274"/>
    </source>
</evidence>